<dbReference type="SUPFAM" id="SSF81321">
    <property type="entry name" value="Family A G protein-coupled receptor-like"/>
    <property type="match status" value="1"/>
</dbReference>
<evidence type="ECO:0000256" key="6">
    <source>
        <dbReference type="SAM" id="Phobius"/>
    </source>
</evidence>
<evidence type="ECO:0000313" key="9">
    <source>
        <dbReference type="Proteomes" id="UP000261500"/>
    </source>
</evidence>
<dbReference type="Gene3D" id="1.20.1070.10">
    <property type="entry name" value="Rhodopsin 7-helix transmembrane proteins"/>
    <property type="match status" value="1"/>
</dbReference>
<keyword evidence="9" id="KW-1185">Reference proteome</keyword>
<dbReference type="GO" id="GO:0016020">
    <property type="term" value="C:membrane"/>
    <property type="evidence" value="ECO:0007669"/>
    <property type="project" value="UniProtKB-SubCell"/>
</dbReference>
<evidence type="ECO:0000256" key="4">
    <source>
        <dbReference type="ARBA" id="ARBA00023136"/>
    </source>
</evidence>
<reference evidence="8" key="2">
    <citation type="submission" date="2025-09" db="UniProtKB">
        <authorList>
            <consortium name="Ensembl"/>
        </authorList>
    </citation>
    <scope>IDENTIFICATION</scope>
</reference>
<dbReference type="PANTHER" id="PTHR26451:SF847">
    <property type="entry name" value="ODORANT RECEPTOR-RELATED"/>
    <property type="match status" value="1"/>
</dbReference>
<feature type="transmembrane region" description="Helical" evidence="6">
    <location>
        <begin position="211"/>
        <end position="231"/>
    </location>
</feature>
<evidence type="ECO:0000313" key="8">
    <source>
        <dbReference type="Ensembl" id="ENSPLAP00000017883.1"/>
    </source>
</evidence>
<keyword evidence="3 6" id="KW-1133">Transmembrane helix</keyword>
<comment type="subcellular location">
    <subcellularLocation>
        <location evidence="1">Membrane</location>
        <topology evidence="1">Multi-pass membrane protein</topology>
    </subcellularLocation>
</comment>
<keyword evidence="4 6" id="KW-0472">Membrane</keyword>
<evidence type="ECO:0000256" key="5">
    <source>
        <dbReference type="ARBA" id="ARBA00023224"/>
    </source>
</evidence>
<sequence>MENSSSSSSSSYFHLALFTDMGSVRFLYFSLCLLVYMIINCANVVIILTVFLSDLMSDAHFISRSACFVQVFVLYMYATCEMAILSIMAYDRLVAICHCCLSLTVRLPLCGFELQRFFCTNWPLVQLSCVDTSANNIAGLMATVGTIFVPLLFVLYTYLRILLVTRRSSREQRGKALQTCLPHIVTCVNYSVCFVGELLLNRMRDDEINPFIIVVLSLEFLIIPPIVNPLVYGLKLPQIRAVVLRFVYPAHKRSKRQAT</sequence>
<dbReference type="InterPro" id="IPR000725">
    <property type="entry name" value="Olfact_rcpt"/>
</dbReference>
<feature type="domain" description="G-protein coupled receptors family 1 profile" evidence="7">
    <location>
        <begin position="10"/>
        <end position="259"/>
    </location>
</feature>
<dbReference type="GO" id="GO:0005549">
    <property type="term" value="F:odorant binding"/>
    <property type="evidence" value="ECO:0007669"/>
    <property type="project" value="TreeGrafter"/>
</dbReference>
<evidence type="ECO:0000256" key="3">
    <source>
        <dbReference type="ARBA" id="ARBA00022989"/>
    </source>
</evidence>
<evidence type="ECO:0000256" key="2">
    <source>
        <dbReference type="ARBA" id="ARBA00022692"/>
    </source>
</evidence>
<dbReference type="STRING" id="48699.ENSPLAP00000017883"/>
<organism evidence="8 9">
    <name type="scientific">Poecilia latipinna</name>
    <name type="common">sailfin molly</name>
    <dbReference type="NCBI Taxonomy" id="48699"/>
    <lineage>
        <taxon>Eukaryota</taxon>
        <taxon>Metazoa</taxon>
        <taxon>Chordata</taxon>
        <taxon>Craniata</taxon>
        <taxon>Vertebrata</taxon>
        <taxon>Euteleostomi</taxon>
        <taxon>Actinopterygii</taxon>
        <taxon>Neopterygii</taxon>
        <taxon>Teleostei</taxon>
        <taxon>Neoteleostei</taxon>
        <taxon>Acanthomorphata</taxon>
        <taxon>Ovalentaria</taxon>
        <taxon>Atherinomorphae</taxon>
        <taxon>Cyprinodontiformes</taxon>
        <taxon>Poeciliidae</taxon>
        <taxon>Poeciliinae</taxon>
        <taxon>Poecilia</taxon>
    </lineage>
</organism>
<dbReference type="PROSITE" id="PS50262">
    <property type="entry name" value="G_PROTEIN_RECEP_F1_2"/>
    <property type="match status" value="1"/>
</dbReference>
<dbReference type="GeneTree" id="ENSGT01030000234640"/>
<evidence type="ECO:0000256" key="1">
    <source>
        <dbReference type="ARBA" id="ARBA00004141"/>
    </source>
</evidence>
<dbReference type="AlphaFoldDB" id="A0A3B3UYG7"/>
<name>A0A3B3UYG7_9TELE</name>
<reference evidence="8" key="1">
    <citation type="submission" date="2025-08" db="UniProtKB">
        <authorList>
            <consortium name="Ensembl"/>
        </authorList>
    </citation>
    <scope>IDENTIFICATION</scope>
</reference>
<dbReference type="Proteomes" id="UP000261500">
    <property type="component" value="Unplaced"/>
</dbReference>
<feature type="transmembrane region" description="Helical" evidence="6">
    <location>
        <begin position="65"/>
        <end position="85"/>
    </location>
</feature>
<accession>A0A3B3UYG7</accession>
<dbReference type="InterPro" id="IPR052921">
    <property type="entry name" value="GPCR1_Superfamily_Member"/>
</dbReference>
<dbReference type="GO" id="GO:0004984">
    <property type="term" value="F:olfactory receptor activity"/>
    <property type="evidence" value="ECO:0007669"/>
    <property type="project" value="InterPro"/>
</dbReference>
<dbReference type="PANTHER" id="PTHR26451">
    <property type="entry name" value="G_PROTEIN_RECEP_F1_2 DOMAIN-CONTAINING PROTEIN"/>
    <property type="match status" value="1"/>
</dbReference>
<keyword evidence="5" id="KW-0807">Transducer</keyword>
<evidence type="ECO:0000259" key="7">
    <source>
        <dbReference type="PROSITE" id="PS50262"/>
    </source>
</evidence>
<proteinExistence type="predicted"/>
<dbReference type="GO" id="GO:0007186">
    <property type="term" value="P:G protein-coupled receptor signaling pathway"/>
    <property type="evidence" value="ECO:0007669"/>
    <property type="project" value="InterPro"/>
</dbReference>
<protein>
    <submittedName>
        <fullName evidence="8">Olfactory receptor 51I2-like</fullName>
    </submittedName>
</protein>
<feature type="transmembrane region" description="Helical" evidence="6">
    <location>
        <begin position="137"/>
        <end position="159"/>
    </location>
</feature>
<feature type="transmembrane region" description="Helical" evidence="6">
    <location>
        <begin position="26"/>
        <end position="53"/>
    </location>
</feature>
<dbReference type="Ensembl" id="ENSPLAT00000027241.1">
    <property type="protein sequence ID" value="ENSPLAP00000017883.1"/>
    <property type="gene ID" value="ENSPLAG00000022402.1"/>
</dbReference>
<keyword evidence="2 6" id="KW-0812">Transmembrane</keyword>
<dbReference type="InterPro" id="IPR017452">
    <property type="entry name" value="GPCR_Rhodpsn_7TM"/>
</dbReference>
<feature type="transmembrane region" description="Helical" evidence="6">
    <location>
        <begin position="180"/>
        <end position="199"/>
    </location>
</feature>
<dbReference type="Pfam" id="PF13853">
    <property type="entry name" value="7tm_4"/>
    <property type="match status" value="1"/>
</dbReference>